<evidence type="ECO:0000313" key="4">
    <source>
        <dbReference type="Proteomes" id="UP001213504"/>
    </source>
</evidence>
<accession>A0AAX3TAV5</accession>
<organism evidence="2 4">
    <name type="scientific">Gordonia hongkongensis</name>
    <dbReference type="NCBI Taxonomy" id="1701090"/>
    <lineage>
        <taxon>Bacteria</taxon>
        <taxon>Bacillati</taxon>
        <taxon>Actinomycetota</taxon>
        <taxon>Actinomycetes</taxon>
        <taxon>Mycobacteriales</taxon>
        <taxon>Gordoniaceae</taxon>
        <taxon>Gordonia</taxon>
    </lineage>
</organism>
<keyword evidence="2" id="KW-0489">Methyltransferase</keyword>
<dbReference type="RefSeq" id="WP_165630359.1">
    <property type="nucleotide sequence ID" value="NZ_CP121270.1"/>
</dbReference>
<protein>
    <submittedName>
        <fullName evidence="2">Methyltransferase</fullName>
    </submittedName>
</protein>
<dbReference type="InterPro" id="IPR029063">
    <property type="entry name" value="SAM-dependent_MTases_sf"/>
</dbReference>
<dbReference type="InterPro" id="IPR050320">
    <property type="entry name" value="N5-glutamine_MTase"/>
</dbReference>
<keyword evidence="3" id="KW-1185">Reference proteome</keyword>
<dbReference type="Proteomes" id="UP001213504">
    <property type="component" value="Chromosome"/>
</dbReference>
<name>A0AAX3TAV5_9ACTN</name>
<reference evidence="1" key="2">
    <citation type="submission" date="2022-01" db="EMBL/GenBank/DDBJ databases">
        <authorList>
            <person name="Sanchez-Suarez J."/>
            <person name="Villamil L."/>
            <person name="Diaz L.E."/>
        </authorList>
    </citation>
    <scope>NUCLEOTIDE SEQUENCE</scope>
    <source>
        <strain evidence="1">EUFUS-Z928</strain>
    </source>
</reference>
<dbReference type="EMBL" id="CP121270">
    <property type="protein sequence ID" value="WFP26095.1"/>
    <property type="molecule type" value="Genomic_DNA"/>
</dbReference>
<reference evidence="2" key="3">
    <citation type="submission" date="2023-04" db="EMBL/GenBank/DDBJ databases">
        <title>Complete genome sequence of a phthalic acid esters degrading bacterial strain.</title>
        <authorList>
            <person name="Weng L."/>
            <person name="Jia Y."/>
            <person name="Ren L."/>
        </authorList>
    </citation>
    <scope>NUCLEOTIDE SEQUENCE</scope>
    <source>
        <strain evidence="2">RL-LY01</strain>
    </source>
</reference>
<dbReference type="Gene3D" id="3.40.50.150">
    <property type="entry name" value="Vaccinia Virus protein VP39"/>
    <property type="match status" value="1"/>
</dbReference>
<dbReference type="EMBL" id="JAKJLQ010000021">
    <property type="protein sequence ID" value="MDF6103346.1"/>
    <property type="molecule type" value="Genomic_DNA"/>
</dbReference>
<keyword evidence="2" id="KW-0808">Transferase</keyword>
<gene>
    <name evidence="1" type="ORF">L2299_20075</name>
    <name evidence="2" type="ORF">P9A14_06195</name>
</gene>
<sequence length="266" mass="27783">MTRPTGDDAPDDPIVRLLRRAGCVFADDEAALLREHAADATELDTLCARRVAGVPIEHLVGWVQFGELRLSVGPGVFVPRQRSLLLARTAIAAAGARRSPTVLEAFCGVAPIAASVAAAVPGVELHVVDADDTALGFARRNLPGGTGIHLGAGLVPLPDDLRGRLDVIAAVPPYVPESALGLLAPEARDHEPRGALLGGPDGLDHITALIADARSWLAVGGELLIEMNTAQYDLVAVAPPTRAHYECTVVAGDDGQTAVARLRRAR</sequence>
<evidence type="ECO:0000313" key="2">
    <source>
        <dbReference type="EMBL" id="WFP26095.1"/>
    </source>
</evidence>
<dbReference type="PANTHER" id="PTHR18895">
    <property type="entry name" value="HEMK METHYLTRANSFERASE"/>
    <property type="match status" value="1"/>
</dbReference>
<reference evidence="1" key="1">
    <citation type="journal article" date="2022" name="Data Brief">
        <title>Draft genome sequence data of Gordonia hongkongensis strain EUFUS-Z928 isolated from the octocoral Eunicea fusca.</title>
        <authorList>
            <person name="Sanchez-Suarez J."/>
            <person name="Diaz L."/>
            <person name="Melo-Bolivar J."/>
            <person name="Villamil L."/>
        </authorList>
    </citation>
    <scope>NUCLEOTIDE SEQUENCE</scope>
    <source>
        <strain evidence="1">EUFUS-Z928</strain>
    </source>
</reference>
<dbReference type="GO" id="GO:0008168">
    <property type="term" value="F:methyltransferase activity"/>
    <property type="evidence" value="ECO:0007669"/>
    <property type="project" value="UniProtKB-KW"/>
</dbReference>
<proteinExistence type="predicted"/>
<evidence type="ECO:0000313" key="1">
    <source>
        <dbReference type="EMBL" id="MDF6103346.1"/>
    </source>
</evidence>
<dbReference type="PANTHER" id="PTHR18895:SF74">
    <property type="entry name" value="MTRF1L RELEASE FACTOR GLUTAMINE METHYLTRANSFERASE"/>
    <property type="match status" value="1"/>
</dbReference>
<evidence type="ECO:0000313" key="3">
    <source>
        <dbReference type="Proteomes" id="UP001152308"/>
    </source>
</evidence>
<dbReference type="AlphaFoldDB" id="A0AAX3TAV5"/>
<dbReference type="SUPFAM" id="SSF53335">
    <property type="entry name" value="S-adenosyl-L-methionine-dependent methyltransferases"/>
    <property type="match status" value="1"/>
</dbReference>
<dbReference type="GO" id="GO:0032259">
    <property type="term" value="P:methylation"/>
    <property type="evidence" value="ECO:0007669"/>
    <property type="project" value="UniProtKB-KW"/>
</dbReference>
<dbReference type="Proteomes" id="UP001152308">
    <property type="component" value="Unassembled WGS sequence"/>
</dbReference>